<feature type="transmembrane region" description="Helical" evidence="1">
    <location>
        <begin position="95"/>
        <end position="114"/>
    </location>
</feature>
<keyword evidence="3" id="KW-1185">Reference proteome</keyword>
<keyword evidence="1" id="KW-0472">Membrane</keyword>
<comment type="caution">
    <text evidence="2">The sequence shown here is derived from an EMBL/GenBank/DDBJ whole genome shotgun (WGS) entry which is preliminary data.</text>
</comment>
<feature type="transmembrane region" description="Helical" evidence="1">
    <location>
        <begin position="12"/>
        <end position="29"/>
    </location>
</feature>
<accession>A0A9Q2XQN4</accession>
<evidence type="ECO:0000256" key="1">
    <source>
        <dbReference type="SAM" id="Phobius"/>
    </source>
</evidence>
<proteinExistence type="predicted"/>
<keyword evidence="1" id="KW-1133">Transmembrane helix</keyword>
<dbReference type="AlphaFoldDB" id="A0A9Q2XQN4"/>
<dbReference type="RefSeq" id="WP_217978359.1">
    <property type="nucleotide sequence ID" value="NZ_JAHTBI010000132.1"/>
</dbReference>
<dbReference type="EMBL" id="JAHTBI010000132">
    <property type="protein sequence ID" value="MBV6290365.1"/>
    <property type="molecule type" value="Genomic_DNA"/>
</dbReference>
<sequence>MLYRFAADGLVLFHLSFIVFVMVGGLLLLRWPRLCWLHLPAVAWGIMVELLHLPCPLTEWENRLRAAAGDIGYPDSFVEHYLIPVIYPAKLTPGIQLWLGALVIAVNALVYLWLWRSRRRSAVH</sequence>
<dbReference type="Proteomes" id="UP001106592">
    <property type="component" value="Unassembled WGS sequence"/>
</dbReference>
<dbReference type="InterPro" id="IPR021218">
    <property type="entry name" value="DUF2784"/>
</dbReference>
<gene>
    <name evidence="2" type="ORF">KUO17_25650</name>
</gene>
<reference evidence="2" key="1">
    <citation type="journal article" date="2022" name="Int. J. Syst. Evol. Microbiol.">
        <title>Pseudomonas aegrilactucae sp. nov. and Pseudomonas morbosilactucae sp. nov., pathogens causing bacterial rot of lettuce in Japan.</title>
        <authorList>
            <person name="Sawada H."/>
            <person name="Fujikawa T."/>
            <person name="Satou M."/>
        </authorList>
    </citation>
    <scope>NUCLEOTIDE SEQUENCE</scope>
    <source>
        <strain evidence="2">MAFF 301350</strain>
    </source>
</reference>
<dbReference type="Pfam" id="PF10861">
    <property type="entry name" value="DUF2784"/>
    <property type="match status" value="1"/>
</dbReference>
<organism evidence="2 3">
    <name type="scientific">Pseudomonas aegrilactucae</name>
    <dbReference type="NCBI Taxonomy" id="2854028"/>
    <lineage>
        <taxon>Bacteria</taxon>
        <taxon>Pseudomonadati</taxon>
        <taxon>Pseudomonadota</taxon>
        <taxon>Gammaproteobacteria</taxon>
        <taxon>Pseudomonadales</taxon>
        <taxon>Pseudomonadaceae</taxon>
        <taxon>Pseudomonas</taxon>
    </lineage>
</organism>
<reference evidence="2" key="2">
    <citation type="journal article" date="2023" name="Plant Pathol.">
        <title>Dismantling and reorganizing Pseudomonas marginalis sensu#lato.</title>
        <authorList>
            <person name="Sawada H."/>
            <person name="Fujikawa T."/>
            <person name="Satou M."/>
        </authorList>
    </citation>
    <scope>NUCLEOTIDE SEQUENCE</scope>
    <source>
        <strain evidence="2">MAFF 301350</strain>
    </source>
</reference>
<evidence type="ECO:0000313" key="3">
    <source>
        <dbReference type="Proteomes" id="UP001106592"/>
    </source>
</evidence>
<keyword evidence="1" id="KW-0812">Transmembrane</keyword>
<evidence type="ECO:0000313" key="2">
    <source>
        <dbReference type="EMBL" id="MBV6290365.1"/>
    </source>
</evidence>
<feature type="transmembrane region" description="Helical" evidence="1">
    <location>
        <begin position="36"/>
        <end position="53"/>
    </location>
</feature>
<name>A0A9Q2XQN4_9PSED</name>
<protein>
    <submittedName>
        <fullName evidence="2">DUF2784 domain-containing protein</fullName>
    </submittedName>
</protein>